<dbReference type="EMBL" id="JBHTIS010003996">
    <property type="protein sequence ID" value="MFD1051938.1"/>
    <property type="molecule type" value="Genomic_DNA"/>
</dbReference>
<dbReference type="Proteomes" id="UP001597045">
    <property type="component" value="Unassembled WGS sequence"/>
</dbReference>
<organism evidence="1 2">
    <name type="scientific">Kibdelosporangium lantanae</name>
    <dbReference type="NCBI Taxonomy" id="1497396"/>
    <lineage>
        <taxon>Bacteria</taxon>
        <taxon>Bacillati</taxon>
        <taxon>Actinomycetota</taxon>
        <taxon>Actinomycetes</taxon>
        <taxon>Pseudonocardiales</taxon>
        <taxon>Pseudonocardiaceae</taxon>
        <taxon>Kibdelosporangium</taxon>
    </lineage>
</organism>
<evidence type="ECO:0000313" key="2">
    <source>
        <dbReference type="Proteomes" id="UP001597045"/>
    </source>
</evidence>
<dbReference type="SUPFAM" id="SSF50993">
    <property type="entry name" value="Peptidase/esterase 'gauge' domain"/>
    <property type="match status" value="1"/>
</dbReference>
<reference evidence="2" key="1">
    <citation type="journal article" date="2019" name="Int. J. Syst. Evol. Microbiol.">
        <title>The Global Catalogue of Microorganisms (GCM) 10K type strain sequencing project: providing services to taxonomists for standard genome sequencing and annotation.</title>
        <authorList>
            <consortium name="The Broad Institute Genomics Platform"/>
            <consortium name="The Broad Institute Genome Sequencing Center for Infectious Disease"/>
            <person name="Wu L."/>
            <person name="Ma J."/>
        </authorList>
    </citation>
    <scope>NUCLEOTIDE SEQUENCE [LARGE SCALE GENOMIC DNA]</scope>
    <source>
        <strain evidence="2">JCM 31486</strain>
    </source>
</reference>
<comment type="caution">
    <text evidence="1">The sequence shown here is derived from an EMBL/GenBank/DDBJ whole genome shotgun (WGS) entry which is preliminary data.</text>
</comment>
<evidence type="ECO:0000313" key="1">
    <source>
        <dbReference type="EMBL" id="MFD1051938.1"/>
    </source>
</evidence>
<protein>
    <submittedName>
        <fullName evidence="1">S9 family peptidase</fullName>
    </submittedName>
</protein>
<keyword evidence="2" id="KW-1185">Reference proteome</keyword>
<name>A0ABW3MMK1_9PSEU</name>
<accession>A0ABW3MMK1</accession>
<feature type="non-terminal residue" evidence="1">
    <location>
        <position position="193"/>
    </location>
</feature>
<sequence length="193" mass="21974">GYELPEAKCWLRWIDQDLVYVGTDFGPDTLTSSGYPRIVKEWRRGTPLAEAEIVFEGKPDDVSVSAVHDRTPGYERSFVTRNIDFYRAERYLRNGSELVRIDVPEDSETDVEREWLLIELRSPWTVGDTTYQPGSLLAANFDDFVAGARDLTVLFTPDAHTSLRSHAWTRDHLILDTLKDVQTQLDVLTPADG</sequence>
<feature type="non-terminal residue" evidence="1">
    <location>
        <position position="1"/>
    </location>
</feature>
<gene>
    <name evidence="1" type="ORF">ACFQ1S_43440</name>
</gene>
<proteinExistence type="predicted"/>